<evidence type="ECO:0000313" key="1">
    <source>
        <dbReference type="EMBL" id="GGN40566.1"/>
    </source>
</evidence>
<protein>
    <submittedName>
        <fullName evidence="1">Uncharacterized protein</fullName>
    </submittedName>
</protein>
<reference evidence="2" key="1">
    <citation type="journal article" date="2019" name="Int. J. Syst. Evol. Microbiol.">
        <title>The Global Catalogue of Microorganisms (GCM) 10K type strain sequencing project: providing services to taxonomists for standard genome sequencing and annotation.</title>
        <authorList>
            <consortium name="The Broad Institute Genomics Platform"/>
            <consortium name="The Broad Institute Genome Sequencing Center for Infectious Disease"/>
            <person name="Wu L."/>
            <person name="Ma J."/>
        </authorList>
    </citation>
    <scope>NUCLEOTIDE SEQUENCE [LARGE SCALE GENOMIC DNA]</scope>
    <source>
        <strain evidence="2">CGMCC 1.6784</strain>
    </source>
</reference>
<dbReference type="Proteomes" id="UP000605099">
    <property type="component" value="Unassembled WGS sequence"/>
</dbReference>
<keyword evidence="2" id="KW-1185">Reference proteome</keyword>
<name>A0ABQ2J6T3_9SPHN</name>
<dbReference type="RefSeq" id="WP_188817261.1">
    <property type="nucleotide sequence ID" value="NZ_BMLK01000001.1"/>
</dbReference>
<proteinExistence type="predicted"/>
<evidence type="ECO:0000313" key="2">
    <source>
        <dbReference type="Proteomes" id="UP000605099"/>
    </source>
</evidence>
<gene>
    <name evidence="1" type="ORF">GCM10011349_01550</name>
</gene>
<accession>A0ABQ2J6T3</accession>
<comment type="caution">
    <text evidence="1">The sequence shown here is derived from an EMBL/GenBank/DDBJ whole genome shotgun (WGS) entry which is preliminary data.</text>
</comment>
<sequence>MSMHFSKIAEQALADGEICGDDVLSLRRAGWANGRIDPDQADVIFAINGRLDMPSAEWTDFFIEAIGEYVVNQLEPRGYLTEGNADWLITHIERDGRLHSITELELLVRVFEKALNVPEALRAYALRQVEESVVSGVGPTRCGGELAAGNVTQAEARIMRRILFASGSERPAGVSRREAELLFRIKDETLEGDNAPEWKQLFVQGVGNYLQGFTSHTPLSRERATQLEAFMNDHTSSVGGFMVRAVRSIGTANVKGVIFGRKKVEAKFETLIEAAVEVTRDEKTWLDDRIEANGVVDEYDQALLRFLAEDGYQP</sequence>
<dbReference type="EMBL" id="BMLK01000001">
    <property type="protein sequence ID" value="GGN40566.1"/>
    <property type="molecule type" value="Genomic_DNA"/>
</dbReference>
<organism evidence="1 2">
    <name type="scientific">Novosphingobium indicum</name>
    <dbReference type="NCBI Taxonomy" id="462949"/>
    <lineage>
        <taxon>Bacteria</taxon>
        <taxon>Pseudomonadati</taxon>
        <taxon>Pseudomonadota</taxon>
        <taxon>Alphaproteobacteria</taxon>
        <taxon>Sphingomonadales</taxon>
        <taxon>Sphingomonadaceae</taxon>
        <taxon>Novosphingobium</taxon>
    </lineage>
</organism>